<name>B6HN48_PENRW</name>
<dbReference type="GeneID" id="8311145"/>
<evidence type="ECO:0000256" key="1">
    <source>
        <dbReference type="SAM" id="MobiDB-lite"/>
    </source>
</evidence>
<evidence type="ECO:0000313" key="3">
    <source>
        <dbReference type="EMBL" id="CAP95375.1"/>
    </source>
</evidence>
<dbReference type="KEGG" id="pcs:N7525_006963"/>
<organism evidence="3 4">
    <name type="scientific">Penicillium rubens (strain ATCC 28089 / DSM 1075 / NRRL 1951 / Wisconsin 54-1255)</name>
    <name type="common">Penicillium chrysogenum</name>
    <dbReference type="NCBI Taxonomy" id="500485"/>
    <lineage>
        <taxon>Eukaryota</taxon>
        <taxon>Fungi</taxon>
        <taxon>Dikarya</taxon>
        <taxon>Ascomycota</taxon>
        <taxon>Pezizomycotina</taxon>
        <taxon>Eurotiomycetes</taxon>
        <taxon>Eurotiomycetidae</taxon>
        <taxon>Eurotiales</taxon>
        <taxon>Aspergillaceae</taxon>
        <taxon>Penicillium</taxon>
        <taxon>Penicillium chrysogenum species complex</taxon>
    </lineage>
</organism>
<protein>
    <recommendedName>
        <fullName evidence="2">F-box domain-containing protein</fullName>
    </recommendedName>
</protein>
<dbReference type="eggNOG" id="ENOG502SYD7">
    <property type="taxonomic scope" value="Eukaryota"/>
</dbReference>
<feature type="region of interest" description="Disordered" evidence="1">
    <location>
        <begin position="223"/>
        <end position="246"/>
    </location>
</feature>
<feature type="domain" description="F-box" evidence="2">
    <location>
        <begin position="43"/>
        <end position="89"/>
    </location>
</feature>
<proteinExistence type="predicted"/>
<dbReference type="EMBL" id="AM920436">
    <property type="protein sequence ID" value="CAP95375.1"/>
    <property type="molecule type" value="Genomic_DNA"/>
</dbReference>
<dbReference type="VEuPathDB" id="FungiDB:PCH_Pc21g04780"/>
<dbReference type="InterPro" id="IPR001810">
    <property type="entry name" value="F-box_dom"/>
</dbReference>
<sequence length="269" mass="30808">MCSWRFVPPYIVTGPKYYPARDGINPKYPAQTHKPWNIPDPLASTICDLPTEILLIIAHHLDAFSLIWLQRSCQLFRGTIPSPTHLELIDAEITRFGFQNDLYACRDCLRLRPRAKFADNMVKRKKAKLRDNATERWCVDCGLNPRPGTNRYTAGNIITILEKPYVICLECRNFREAASENGKPLAVCQGCRRYTRAIEERAEADRARRERARLRAEQAERRARRREAWGSASDSDDIIPPSPTFSEEYMDIVQAEADMYMNSPGAGSD</sequence>
<dbReference type="OrthoDB" id="5281164at2759"/>
<keyword evidence="4" id="KW-1185">Reference proteome</keyword>
<dbReference type="CDD" id="cd09917">
    <property type="entry name" value="F-box_SF"/>
    <property type="match status" value="1"/>
</dbReference>
<dbReference type="OMA" id="MRKGKWC"/>
<accession>B6HN48</accession>
<dbReference type="HOGENOM" id="CLU_103015_0_0_1"/>
<dbReference type="PROSITE" id="PS50181">
    <property type="entry name" value="FBOX"/>
    <property type="match status" value="1"/>
</dbReference>
<dbReference type="AlphaFoldDB" id="B6HN48"/>
<reference evidence="3 4" key="1">
    <citation type="journal article" date="2008" name="Nat. Biotechnol.">
        <title>Genome sequencing and analysis of the filamentous fungus Penicillium chrysogenum.</title>
        <authorList>
            <person name="van den Berg M.A."/>
            <person name="Albang R."/>
            <person name="Albermann K."/>
            <person name="Badger J.H."/>
            <person name="Daran J.-M."/>
            <person name="Driessen A.J.M."/>
            <person name="Garcia-Estrada C."/>
            <person name="Fedorova N.D."/>
            <person name="Harris D.M."/>
            <person name="Heijne W.H.M."/>
            <person name="Joardar V.S."/>
            <person name="Kiel J.A.K.W."/>
            <person name="Kovalchuk A."/>
            <person name="Martin J.F."/>
            <person name="Nierman W.C."/>
            <person name="Nijland J.G."/>
            <person name="Pronk J.T."/>
            <person name="Roubos J.A."/>
            <person name="van der Klei I.J."/>
            <person name="van Peij N.N.M.E."/>
            <person name="Veenhuis M."/>
            <person name="von Doehren H."/>
            <person name="Wagner C."/>
            <person name="Wortman J.R."/>
            <person name="Bovenberg R.A.L."/>
        </authorList>
    </citation>
    <scope>NUCLEOTIDE SEQUENCE [LARGE SCALE GENOMIC DNA]</scope>
    <source>
        <strain evidence="4">ATCC 28089 / DSM 1075 / NRRL 1951 / Wisconsin 54-1255</strain>
    </source>
</reference>
<gene>
    <name evidence="3" type="ORF">Pc21g04780</name>
    <name evidence="3" type="ORF">PCH_Pc21g04780</name>
</gene>
<evidence type="ECO:0000259" key="2">
    <source>
        <dbReference type="PROSITE" id="PS50181"/>
    </source>
</evidence>
<dbReference type="Proteomes" id="UP000000724">
    <property type="component" value="Contig Pc00c21"/>
</dbReference>
<dbReference type="SUPFAM" id="SSF81383">
    <property type="entry name" value="F-box domain"/>
    <property type="match status" value="1"/>
</dbReference>
<dbReference type="InterPro" id="IPR036047">
    <property type="entry name" value="F-box-like_dom_sf"/>
</dbReference>
<evidence type="ECO:0000313" key="4">
    <source>
        <dbReference type="Proteomes" id="UP000000724"/>
    </source>
</evidence>